<evidence type="ECO:0000256" key="1">
    <source>
        <dbReference type="ARBA" id="ARBA00009437"/>
    </source>
</evidence>
<reference evidence="6" key="1">
    <citation type="journal article" date="2014" name="Int. J. Syst. Evol. Microbiol.">
        <title>Complete genome sequence of Corynebacterium casei LMG S-19264T (=DSM 44701T), isolated from a smear-ripened cheese.</title>
        <authorList>
            <consortium name="US DOE Joint Genome Institute (JGI-PGF)"/>
            <person name="Walter F."/>
            <person name="Albersmeier A."/>
            <person name="Kalinowski J."/>
            <person name="Ruckert C."/>
        </authorList>
    </citation>
    <scope>NUCLEOTIDE SEQUENCE</scope>
    <source>
        <strain evidence="6">JCM 30804</strain>
    </source>
</reference>
<evidence type="ECO:0000256" key="2">
    <source>
        <dbReference type="ARBA" id="ARBA00023015"/>
    </source>
</evidence>
<dbReference type="Gene3D" id="1.10.10.10">
    <property type="entry name" value="Winged helix-like DNA-binding domain superfamily/Winged helix DNA-binding domain"/>
    <property type="match status" value="1"/>
</dbReference>
<evidence type="ECO:0000256" key="4">
    <source>
        <dbReference type="ARBA" id="ARBA00023163"/>
    </source>
</evidence>
<keyword evidence="3" id="KW-0238">DNA-binding</keyword>
<evidence type="ECO:0000259" key="5">
    <source>
        <dbReference type="PROSITE" id="PS50931"/>
    </source>
</evidence>
<dbReference type="RefSeq" id="WP_188919060.1">
    <property type="nucleotide sequence ID" value="NZ_BMPZ01000002.1"/>
</dbReference>
<dbReference type="PANTHER" id="PTHR30537">
    <property type="entry name" value="HTH-TYPE TRANSCRIPTIONAL REGULATOR"/>
    <property type="match status" value="1"/>
</dbReference>
<dbReference type="Pfam" id="PF03466">
    <property type="entry name" value="LysR_substrate"/>
    <property type="match status" value="1"/>
</dbReference>
<proteinExistence type="inferred from homology"/>
<evidence type="ECO:0000256" key="3">
    <source>
        <dbReference type="ARBA" id="ARBA00023125"/>
    </source>
</evidence>
<name>A0A917JMZ9_9GAMM</name>
<dbReference type="PANTHER" id="PTHR30537:SF68">
    <property type="entry name" value="TRANSCRIPTIONAL REGULATOR-RELATED"/>
    <property type="match status" value="1"/>
</dbReference>
<dbReference type="InterPro" id="IPR000847">
    <property type="entry name" value="LysR_HTH_N"/>
</dbReference>
<dbReference type="EMBL" id="BMPZ01000002">
    <property type="protein sequence ID" value="GGI77248.1"/>
    <property type="molecule type" value="Genomic_DNA"/>
</dbReference>
<dbReference type="Pfam" id="PF00126">
    <property type="entry name" value="HTH_1"/>
    <property type="match status" value="1"/>
</dbReference>
<dbReference type="GO" id="GO:0006351">
    <property type="term" value="P:DNA-templated transcription"/>
    <property type="evidence" value="ECO:0007669"/>
    <property type="project" value="TreeGrafter"/>
</dbReference>
<dbReference type="SUPFAM" id="SSF53850">
    <property type="entry name" value="Periplasmic binding protein-like II"/>
    <property type="match status" value="1"/>
</dbReference>
<comment type="similarity">
    <text evidence="1">Belongs to the LysR transcriptional regulatory family.</text>
</comment>
<evidence type="ECO:0000313" key="6">
    <source>
        <dbReference type="EMBL" id="GGI77248.1"/>
    </source>
</evidence>
<comment type="caution">
    <text evidence="6">The sequence shown here is derived from an EMBL/GenBank/DDBJ whole genome shotgun (WGS) entry which is preliminary data.</text>
</comment>
<keyword evidence="2" id="KW-0805">Transcription regulation</keyword>
<dbReference type="InterPro" id="IPR036388">
    <property type="entry name" value="WH-like_DNA-bd_sf"/>
</dbReference>
<dbReference type="Gene3D" id="3.40.190.10">
    <property type="entry name" value="Periplasmic binding protein-like II"/>
    <property type="match status" value="2"/>
</dbReference>
<dbReference type="InterPro" id="IPR005119">
    <property type="entry name" value="LysR_subst-bd"/>
</dbReference>
<dbReference type="FunFam" id="1.10.10.10:FF:000001">
    <property type="entry name" value="LysR family transcriptional regulator"/>
    <property type="match status" value="1"/>
</dbReference>
<dbReference type="InterPro" id="IPR058163">
    <property type="entry name" value="LysR-type_TF_proteobact-type"/>
</dbReference>
<protein>
    <submittedName>
        <fullName evidence="6">LysR family transcriptional regulator</fullName>
    </submittedName>
</protein>
<dbReference type="CDD" id="cd08422">
    <property type="entry name" value="PBP2_CrgA_like"/>
    <property type="match status" value="1"/>
</dbReference>
<dbReference type="AlphaFoldDB" id="A0A917JMZ9"/>
<accession>A0A917JMZ9</accession>
<keyword evidence="4" id="KW-0804">Transcription</keyword>
<reference evidence="6" key="2">
    <citation type="submission" date="2020-09" db="EMBL/GenBank/DDBJ databases">
        <authorList>
            <person name="Sun Q."/>
            <person name="Ohkuma M."/>
        </authorList>
    </citation>
    <scope>NUCLEOTIDE SEQUENCE</scope>
    <source>
        <strain evidence="6">JCM 30804</strain>
    </source>
</reference>
<dbReference type="Proteomes" id="UP000613743">
    <property type="component" value="Unassembled WGS sequence"/>
</dbReference>
<feature type="domain" description="HTH lysR-type" evidence="5">
    <location>
        <begin position="1"/>
        <end position="58"/>
    </location>
</feature>
<organism evidence="6 7">
    <name type="scientific">Shewanella gelidii</name>
    <dbReference type="NCBI Taxonomy" id="1642821"/>
    <lineage>
        <taxon>Bacteria</taxon>
        <taxon>Pseudomonadati</taxon>
        <taxon>Pseudomonadota</taxon>
        <taxon>Gammaproteobacteria</taxon>
        <taxon>Alteromonadales</taxon>
        <taxon>Shewanellaceae</taxon>
        <taxon>Shewanella</taxon>
    </lineage>
</organism>
<gene>
    <name evidence="6" type="ORF">GCM10009332_13220</name>
</gene>
<dbReference type="GO" id="GO:0043565">
    <property type="term" value="F:sequence-specific DNA binding"/>
    <property type="evidence" value="ECO:0007669"/>
    <property type="project" value="TreeGrafter"/>
</dbReference>
<evidence type="ECO:0000313" key="7">
    <source>
        <dbReference type="Proteomes" id="UP000613743"/>
    </source>
</evidence>
<dbReference type="SUPFAM" id="SSF46785">
    <property type="entry name" value="Winged helix' DNA-binding domain"/>
    <property type="match status" value="1"/>
</dbReference>
<dbReference type="InterPro" id="IPR036390">
    <property type="entry name" value="WH_DNA-bd_sf"/>
</dbReference>
<sequence>MNTEDLALFHRIVETGSLVEAADLLRLPKSTVSRRLKNLEDDLNLKLFHRQSRSMTLTSDGSHFYNRTLKIVADIDDTLAQLTDPNSEITGHLRIQMFPLPDIIPLTHSTFKFMELNPKLSVELIAASEPLDMIRHNIDVAFRVEDLMEEPDLVARPILYSQCRYYASPEFIETEGVPTSPENLGQHNMIMFRFPNGKVFSELPLDNHGNEVSVSGNFCTNSILLAREAAACGKGISFLPVDICNEHVDKGLLVPLFEDHEAYIGECLLVYPAKRYVSLACRRFIDFMMQELTDNNQPRVTPLTQERSIYNKVLPQSFTGTRF</sequence>
<dbReference type="PROSITE" id="PS50931">
    <property type="entry name" value="HTH_LYSR"/>
    <property type="match status" value="1"/>
</dbReference>
<keyword evidence="7" id="KW-1185">Reference proteome</keyword>
<dbReference type="GO" id="GO:0003700">
    <property type="term" value="F:DNA-binding transcription factor activity"/>
    <property type="evidence" value="ECO:0007669"/>
    <property type="project" value="InterPro"/>
</dbReference>